<feature type="transmembrane region" description="Helical" evidence="6">
    <location>
        <begin position="88"/>
        <end position="107"/>
    </location>
</feature>
<dbReference type="PRINTS" id="PR01036">
    <property type="entry name" value="TCRTETB"/>
</dbReference>
<feature type="domain" description="Major facilitator superfamily (MFS) profile" evidence="7">
    <location>
        <begin position="52"/>
        <end position="541"/>
    </location>
</feature>
<dbReference type="Pfam" id="PF07690">
    <property type="entry name" value="MFS_1"/>
    <property type="match status" value="1"/>
</dbReference>
<sequence length="577" mass="61801">MSSTDTEKAPPSPPAEITSPGAVSAETPVPEAAVEAEKPVPVFRPTREFLLAFLALSAIIILVALDATTLAVALPIMSSDLGGSALEAFWSGTSFLLASTVFQPTFASLSSIFGRKAMLLLCMTFFLAGSLMSALAQGFPLLIAGRTIKGIGGGGLIAVTEVVVVDLVPLAVRSLWFSIISAMWAVGTVAGPLIGAGFAQEASWRWIFWMNLPIIAIAATLVWFYLNQAAIPGDIAAKLQRFDWLGAVLFTASCVSLLFGITTGGVMNPWGSFRVILPLVLGAAGLAVFAYWEVRHAKEPMIDQGLFVNRSMIVSYFMTVLHGIVLWSLVYFLTLYYQAVKFYTPVMSAVAALPETLTIVPAGIVVGALSSITGHYRWALWIGWALTTIGSGLLCILNPDTPVRHWIPLNIPVGIGTGMLFPAMALAIQAACTPALNAQATAFYSFLRIFGQSVGIAVAGVIFQNAFRNELLQIPELSSLAEEYSRDATHVVRIINEMAEGPVKDALVGAYGDALRAIWYALVGFSGVGFLLSLLVQAYTLQQEHVTDQGLVQGDEKEKKKTEQKMEKASEELSGQK</sequence>
<evidence type="ECO:0000256" key="2">
    <source>
        <dbReference type="ARBA" id="ARBA00022692"/>
    </source>
</evidence>
<keyword evidence="4 6" id="KW-0472">Membrane</keyword>
<evidence type="ECO:0000259" key="7">
    <source>
        <dbReference type="PROSITE" id="PS50850"/>
    </source>
</evidence>
<keyword evidence="2 6" id="KW-0812">Transmembrane</keyword>
<evidence type="ECO:0000256" key="3">
    <source>
        <dbReference type="ARBA" id="ARBA00022989"/>
    </source>
</evidence>
<dbReference type="Gene3D" id="1.20.1250.20">
    <property type="entry name" value="MFS general substrate transporter like domains"/>
    <property type="match status" value="1"/>
</dbReference>
<keyword evidence="3 6" id="KW-1133">Transmembrane helix</keyword>
<dbReference type="InterPro" id="IPR020846">
    <property type="entry name" value="MFS_dom"/>
</dbReference>
<feature type="transmembrane region" description="Helical" evidence="6">
    <location>
        <begin position="119"/>
        <end position="144"/>
    </location>
</feature>
<evidence type="ECO:0000313" key="8">
    <source>
        <dbReference type="EMBL" id="KAH6672678.1"/>
    </source>
</evidence>
<feature type="transmembrane region" description="Helical" evidence="6">
    <location>
        <begin position="273"/>
        <end position="292"/>
    </location>
</feature>
<dbReference type="AlphaFoldDB" id="A0A9P8V516"/>
<accession>A0A9P8V516</accession>
<name>A0A9P8V516_9PEZI</name>
<organism evidence="8 9">
    <name type="scientific">Plectosphaerella plurivora</name>
    <dbReference type="NCBI Taxonomy" id="936078"/>
    <lineage>
        <taxon>Eukaryota</taxon>
        <taxon>Fungi</taxon>
        <taxon>Dikarya</taxon>
        <taxon>Ascomycota</taxon>
        <taxon>Pezizomycotina</taxon>
        <taxon>Sordariomycetes</taxon>
        <taxon>Hypocreomycetidae</taxon>
        <taxon>Glomerellales</taxon>
        <taxon>Plectosphaerellaceae</taxon>
        <taxon>Plectosphaerella</taxon>
    </lineage>
</organism>
<protein>
    <submittedName>
        <fullName evidence="8">Major facilitator superfamily transporter</fullName>
    </submittedName>
</protein>
<feature type="region of interest" description="Disordered" evidence="5">
    <location>
        <begin position="1"/>
        <end position="30"/>
    </location>
</feature>
<feature type="transmembrane region" description="Helical" evidence="6">
    <location>
        <begin position="443"/>
        <end position="463"/>
    </location>
</feature>
<dbReference type="SUPFAM" id="SSF103473">
    <property type="entry name" value="MFS general substrate transporter"/>
    <property type="match status" value="1"/>
</dbReference>
<reference evidence="8" key="1">
    <citation type="journal article" date="2021" name="Nat. Commun.">
        <title>Genetic determinants of endophytism in the Arabidopsis root mycobiome.</title>
        <authorList>
            <person name="Mesny F."/>
            <person name="Miyauchi S."/>
            <person name="Thiergart T."/>
            <person name="Pickel B."/>
            <person name="Atanasova L."/>
            <person name="Karlsson M."/>
            <person name="Huettel B."/>
            <person name="Barry K.W."/>
            <person name="Haridas S."/>
            <person name="Chen C."/>
            <person name="Bauer D."/>
            <person name="Andreopoulos W."/>
            <person name="Pangilinan J."/>
            <person name="LaButti K."/>
            <person name="Riley R."/>
            <person name="Lipzen A."/>
            <person name="Clum A."/>
            <person name="Drula E."/>
            <person name="Henrissat B."/>
            <person name="Kohler A."/>
            <person name="Grigoriev I.V."/>
            <person name="Martin F.M."/>
            <person name="Hacquard S."/>
        </authorList>
    </citation>
    <scope>NUCLEOTIDE SEQUENCE</scope>
    <source>
        <strain evidence="8">MPI-SDFR-AT-0117</strain>
    </source>
</reference>
<dbReference type="OrthoDB" id="2351791at2759"/>
<feature type="transmembrane region" description="Helical" evidence="6">
    <location>
        <begin position="342"/>
        <end position="366"/>
    </location>
</feature>
<feature type="transmembrane region" description="Helical" evidence="6">
    <location>
        <begin position="150"/>
        <end position="168"/>
    </location>
</feature>
<feature type="transmembrane region" description="Helical" evidence="6">
    <location>
        <begin position="411"/>
        <end position="431"/>
    </location>
</feature>
<dbReference type="Gene3D" id="1.20.1720.10">
    <property type="entry name" value="Multidrug resistance protein D"/>
    <property type="match status" value="1"/>
</dbReference>
<dbReference type="Proteomes" id="UP000770015">
    <property type="component" value="Unassembled WGS sequence"/>
</dbReference>
<evidence type="ECO:0000256" key="5">
    <source>
        <dbReference type="SAM" id="MobiDB-lite"/>
    </source>
</evidence>
<feature type="region of interest" description="Disordered" evidence="5">
    <location>
        <begin position="551"/>
        <end position="577"/>
    </location>
</feature>
<dbReference type="PROSITE" id="PS50850">
    <property type="entry name" value="MFS"/>
    <property type="match status" value="1"/>
</dbReference>
<evidence type="ECO:0000256" key="6">
    <source>
        <dbReference type="SAM" id="Phobius"/>
    </source>
</evidence>
<dbReference type="PANTHER" id="PTHR23501">
    <property type="entry name" value="MAJOR FACILITATOR SUPERFAMILY"/>
    <property type="match status" value="1"/>
</dbReference>
<comment type="subcellular location">
    <subcellularLocation>
        <location evidence="1">Membrane</location>
        <topology evidence="1">Multi-pass membrane protein</topology>
    </subcellularLocation>
</comment>
<evidence type="ECO:0000313" key="9">
    <source>
        <dbReference type="Proteomes" id="UP000770015"/>
    </source>
</evidence>
<feature type="transmembrane region" description="Helical" evidence="6">
    <location>
        <begin position="247"/>
        <end position="267"/>
    </location>
</feature>
<feature type="transmembrane region" description="Helical" evidence="6">
    <location>
        <begin position="206"/>
        <end position="226"/>
    </location>
</feature>
<keyword evidence="9" id="KW-1185">Reference proteome</keyword>
<dbReference type="GO" id="GO:0022857">
    <property type="term" value="F:transmembrane transporter activity"/>
    <property type="evidence" value="ECO:0007669"/>
    <property type="project" value="InterPro"/>
</dbReference>
<dbReference type="EMBL" id="JAGSXJ010000027">
    <property type="protein sequence ID" value="KAH6672678.1"/>
    <property type="molecule type" value="Genomic_DNA"/>
</dbReference>
<evidence type="ECO:0000256" key="1">
    <source>
        <dbReference type="ARBA" id="ARBA00004141"/>
    </source>
</evidence>
<feature type="transmembrane region" description="Helical" evidence="6">
    <location>
        <begin position="517"/>
        <end position="536"/>
    </location>
</feature>
<dbReference type="GO" id="GO:0005886">
    <property type="term" value="C:plasma membrane"/>
    <property type="evidence" value="ECO:0007669"/>
    <property type="project" value="TreeGrafter"/>
</dbReference>
<feature type="transmembrane region" description="Helical" evidence="6">
    <location>
        <begin position="49"/>
        <end position="76"/>
    </location>
</feature>
<dbReference type="PANTHER" id="PTHR23501:SF59">
    <property type="entry name" value="MAJOR FACILITATOR SUPERFAMILY (MFS) PROFILE DOMAIN-CONTAINING PROTEIN-RELATED"/>
    <property type="match status" value="1"/>
</dbReference>
<dbReference type="InterPro" id="IPR011701">
    <property type="entry name" value="MFS"/>
</dbReference>
<gene>
    <name evidence="8" type="ORF">F5X68DRAFT_141082</name>
</gene>
<proteinExistence type="predicted"/>
<feature type="transmembrane region" description="Helical" evidence="6">
    <location>
        <begin position="313"/>
        <end position="336"/>
    </location>
</feature>
<comment type="caution">
    <text evidence="8">The sequence shown here is derived from an EMBL/GenBank/DDBJ whole genome shotgun (WGS) entry which is preliminary data.</text>
</comment>
<feature type="compositionally biased region" description="Basic and acidic residues" evidence="5">
    <location>
        <begin position="554"/>
        <end position="571"/>
    </location>
</feature>
<evidence type="ECO:0000256" key="4">
    <source>
        <dbReference type="ARBA" id="ARBA00023136"/>
    </source>
</evidence>
<feature type="transmembrane region" description="Helical" evidence="6">
    <location>
        <begin position="175"/>
        <end position="194"/>
    </location>
</feature>
<dbReference type="InterPro" id="IPR036259">
    <property type="entry name" value="MFS_trans_sf"/>
</dbReference>
<feature type="transmembrane region" description="Helical" evidence="6">
    <location>
        <begin position="378"/>
        <end position="399"/>
    </location>
</feature>